<dbReference type="RefSeq" id="WP_088465416.1">
    <property type="nucleotide sequence ID" value="NZ_NIRR01000031.1"/>
</dbReference>
<evidence type="ECO:0000256" key="5">
    <source>
        <dbReference type="PROSITE-ProRule" id="PRU00277"/>
    </source>
</evidence>
<evidence type="ECO:0000256" key="3">
    <source>
        <dbReference type="ARBA" id="ARBA00023110"/>
    </source>
</evidence>
<protein>
    <recommendedName>
        <fullName evidence="6">Peptidyl-prolyl cis-trans isomerase</fullName>
        <ecNumber evidence="6">5.2.1.8</ecNumber>
    </recommendedName>
</protein>
<dbReference type="SUPFAM" id="SSF54534">
    <property type="entry name" value="FKBP-like"/>
    <property type="match status" value="1"/>
</dbReference>
<organism evidence="9 10">
    <name type="scientific">Hymenobacter amundsenii</name>
    <dbReference type="NCBI Taxonomy" id="2006685"/>
    <lineage>
        <taxon>Bacteria</taxon>
        <taxon>Pseudomonadati</taxon>
        <taxon>Bacteroidota</taxon>
        <taxon>Cytophagia</taxon>
        <taxon>Cytophagales</taxon>
        <taxon>Hymenobacteraceae</taxon>
        <taxon>Hymenobacter</taxon>
    </lineage>
</organism>
<evidence type="ECO:0000256" key="2">
    <source>
        <dbReference type="ARBA" id="ARBA00006577"/>
    </source>
</evidence>
<evidence type="ECO:0000256" key="6">
    <source>
        <dbReference type="RuleBase" id="RU003915"/>
    </source>
</evidence>
<feature type="signal peptide" evidence="7">
    <location>
        <begin position="1"/>
        <end position="24"/>
    </location>
</feature>
<dbReference type="InterPro" id="IPR046357">
    <property type="entry name" value="PPIase_dom_sf"/>
</dbReference>
<evidence type="ECO:0000259" key="8">
    <source>
        <dbReference type="PROSITE" id="PS50059"/>
    </source>
</evidence>
<feature type="domain" description="PPIase FKBP-type" evidence="8">
    <location>
        <begin position="67"/>
        <end position="165"/>
    </location>
</feature>
<dbReference type="PANTHER" id="PTHR43811:SF19">
    <property type="entry name" value="39 KDA FK506-BINDING NUCLEAR PROTEIN"/>
    <property type="match status" value="1"/>
</dbReference>
<evidence type="ECO:0000256" key="7">
    <source>
        <dbReference type="SAM" id="SignalP"/>
    </source>
</evidence>
<dbReference type="AlphaFoldDB" id="A0A246FI27"/>
<dbReference type="InterPro" id="IPR001179">
    <property type="entry name" value="PPIase_FKBP_dom"/>
</dbReference>
<evidence type="ECO:0000313" key="10">
    <source>
        <dbReference type="Proteomes" id="UP000197277"/>
    </source>
</evidence>
<dbReference type="GO" id="GO:0003755">
    <property type="term" value="F:peptidyl-prolyl cis-trans isomerase activity"/>
    <property type="evidence" value="ECO:0007669"/>
    <property type="project" value="UniProtKB-UniRule"/>
</dbReference>
<dbReference type="PROSITE" id="PS50059">
    <property type="entry name" value="FKBP_PPIASE"/>
    <property type="match status" value="1"/>
</dbReference>
<evidence type="ECO:0000313" key="9">
    <source>
        <dbReference type="EMBL" id="OWP62183.1"/>
    </source>
</evidence>
<feature type="chain" id="PRO_5013326560" description="Peptidyl-prolyl cis-trans isomerase" evidence="7">
    <location>
        <begin position="25"/>
        <end position="165"/>
    </location>
</feature>
<dbReference type="EMBL" id="NIRR01000031">
    <property type="protein sequence ID" value="OWP62183.1"/>
    <property type="molecule type" value="Genomic_DNA"/>
</dbReference>
<comment type="similarity">
    <text evidence="2 6">Belongs to the FKBP-type PPIase family.</text>
</comment>
<comment type="caution">
    <text evidence="9">The sequence shown here is derived from an EMBL/GenBank/DDBJ whole genome shotgun (WGS) entry which is preliminary data.</text>
</comment>
<reference evidence="9 10" key="1">
    <citation type="submission" date="2017-06" db="EMBL/GenBank/DDBJ databases">
        <title>Hymenobacter amundsenii sp. nov. isolated from regoliths in Antarctica.</title>
        <authorList>
            <person name="Sedlacek I."/>
            <person name="Kralova S."/>
            <person name="Pantucek R."/>
            <person name="Svec P."/>
            <person name="Holochova P."/>
            <person name="Stankova E."/>
            <person name="Vrbovska V."/>
            <person name="Busse H.-J."/>
        </authorList>
    </citation>
    <scope>NUCLEOTIDE SEQUENCE [LARGE SCALE GENOMIC DNA]</scope>
    <source>
        <strain evidence="9 10">CCM 8682</strain>
    </source>
</reference>
<keyword evidence="7" id="KW-0732">Signal</keyword>
<name>A0A246FI27_9BACT</name>
<dbReference type="EC" id="5.2.1.8" evidence="6"/>
<evidence type="ECO:0000256" key="4">
    <source>
        <dbReference type="ARBA" id="ARBA00023235"/>
    </source>
</evidence>
<evidence type="ECO:0000256" key="1">
    <source>
        <dbReference type="ARBA" id="ARBA00000971"/>
    </source>
</evidence>
<accession>A0A246FI27</accession>
<dbReference type="Proteomes" id="UP000197277">
    <property type="component" value="Unassembled WGS sequence"/>
</dbReference>
<dbReference type="PANTHER" id="PTHR43811">
    <property type="entry name" value="FKBP-TYPE PEPTIDYL-PROLYL CIS-TRANS ISOMERASE FKPA"/>
    <property type="match status" value="1"/>
</dbReference>
<dbReference type="OrthoDB" id="9814548at2"/>
<comment type="catalytic activity">
    <reaction evidence="1 5 6">
        <text>[protein]-peptidylproline (omega=180) = [protein]-peptidylproline (omega=0)</text>
        <dbReference type="Rhea" id="RHEA:16237"/>
        <dbReference type="Rhea" id="RHEA-COMP:10747"/>
        <dbReference type="Rhea" id="RHEA-COMP:10748"/>
        <dbReference type="ChEBI" id="CHEBI:83833"/>
        <dbReference type="ChEBI" id="CHEBI:83834"/>
        <dbReference type="EC" id="5.2.1.8"/>
    </reaction>
</comment>
<keyword evidence="10" id="KW-1185">Reference proteome</keyword>
<sequence>MKWRVLFGGTFIVLSSLAPLAARAQRTLSTVPPIATADSLLNRATTTASGLRYVIRQPGPGRPAVPGSRVVVHYTGFLATDGRLFDTSVQQGGPLKVRAGRQQVIAGFDEALLLLPEGSRARVWIPAALAYGAKGQPDPDDETGRRYLIPPNSDLIFELEIVKVR</sequence>
<keyword evidence="4 5" id="KW-0413">Isomerase</keyword>
<dbReference type="Pfam" id="PF00254">
    <property type="entry name" value="FKBP_C"/>
    <property type="match status" value="1"/>
</dbReference>
<proteinExistence type="inferred from homology"/>
<gene>
    <name evidence="9" type="ORF">CDA63_15750</name>
</gene>
<keyword evidence="3 5" id="KW-0697">Rotamase</keyword>
<dbReference type="Gene3D" id="3.10.50.40">
    <property type="match status" value="1"/>
</dbReference>